<sequence length="141" mass="15891">MCVAPFSTARSEVHMKIILVGSIAVVVWGALWLLASLAMAILSFPFSLFAIQADWLERVDALMMLIMLMSTYQWLAYTARQQKQQHVFDTLKSGIAVLLPLFVGEILNSYEISEGRSLGIYCSIAVYLLLRGKIWNFRSLV</sequence>
<protein>
    <submittedName>
        <fullName evidence="2">Uncharacterized protein</fullName>
    </submittedName>
</protein>
<evidence type="ECO:0000256" key="1">
    <source>
        <dbReference type="SAM" id="Phobius"/>
    </source>
</evidence>
<name>A0A1F6DLX1_9BACT</name>
<dbReference type="STRING" id="1798491.A3C87_02415"/>
<accession>A0A1F6DLX1</accession>
<keyword evidence="1" id="KW-0472">Membrane</keyword>
<keyword evidence="1" id="KW-1133">Transmembrane helix</keyword>
<evidence type="ECO:0000313" key="3">
    <source>
        <dbReference type="Proteomes" id="UP000176511"/>
    </source>
</evidence>
<dbReference type="EMBL" id="MFLE01000004">
    <property type="protein sequence ID" value="OGG62435.1"/>
    <property type="molecule type" value="Genomic_DNA"/>
</dbReference>
<gene>
    <name evidence="2" type="ORF">A3C87_02415</name>
</gene>
<feature type="transmembrane region" description="Helical" evidence="1">
    <location>
        <begin position="61"/>
        <end position="79"/>
    </location>
</feature>
<comment type="caution">
    <text evidence="2">The sequence shown here is derived from an EMBL/GenBank/DDBJ whole genome shotgun (WGS) entry which is preliminary data.</text>
</comment>
<dbReference type="Proteomes" id="UP000176511">
    <property type="component" value="Unassembled WGS sequence"/>
</dbReference>
<organism evidence="2 3">
    <name type="scientific">Candidatus Kaiserbacteria bacterium RIFCSPHIGHO2_02_FULL_49_34</name>
    <dbReference type="NCBI Taxonomy" id="1798491"/>
    <lineage>
        <taxon>Bacteria</taxon>
        <taxon>Candidatus Kaiseribacteriota</taxon>
    </lineage>
</organism>
<dbReference type="AlphaFoldDB" id="A0A1F6DLX1"/>
<proteinExistence type="predicted"/>
<feature type="transmembrane region" description="Helical" evidence="1">
    <location>
        <begin position="17"/>
        <end position="41"/>
    </location>
</feature>
<reference evidence="2 3" key="1">
    <citation type="journal article" date="2016" name="Nat. Commun.">
        <title>Thousands of microbial genomes shed light on interconnected biogeochemical processes in an aquifer system.</title>
        <authorList>
            <person name="Anantharaman K."/>
            <person name="Brown C.T."/>
            <person name="Hug L.A."/>
            <person name="Sharon I."/>
            <person name="Castelle C.J."/>
            <person name="Probst A.J."/>
            <person name="Thomas B.C."/>
            <person name="Singh A."/>
            <person name="Wilkins M.J."/>
            <person name="Karaoz U."/>
            <person name="Brodie E.L."/>
            <person name="Williams K.H."/>
            <person name="Hubbard S.S."/>
            <person name="Banfield J.F."/>
        </authorList>
    </citation>
    <scope>NUCLEOTIDE SEQUENCE [LARGE SCALE GENOMIC DNA]</scope>
</reference>
<evidence type="ECO:0000313" key="2">
    <source>
        <dbReference type="EMBL" id="OGG62435.1"/>
    </source>
</evidence>
<keyword evidence="1" id="KW-0812">Transmembrane</keyword>